<keyword evidence="1" id="KW-0812">Transmembrane</keyword>
<sequence length="330" mass="35017">MSTREDDLDRLFRAAAPERRSAATARSAADVRLRESIIRGAAAPRRAASRTRTRALWAGASTAVAAVTIGVLAAVGVLSPSPRAVALTPPPLQYSDAGSLDDVLDDALVTLAAQDGPEQERQVQTIVWAWSAEIEQEHVEVVPQEITYEWTEDGGARTTIVAAPSFWDDGDRPDGVDASPYEPGELIDEVVTEPADFAVPEGITGLSGSSRDEISAALEVFGWTDGASSGELLVAFDGLLQHWTLSNAQEATMLEMLRDAGGLEVRGTATDRLGREVVGIGVASTSEDQEDTVLIDAETGRLAGVENELTEPVDPLPAGVISYTLWDVDP</sequence>
<dbReference type="Proteomes" id="UP001410795">
    <property type="component" value="Unassembled WGS sequence"/>
</dbReference>
<name>A0ABP7BK39_9MICO</name>
<keyword evidence="1" id="KW-1133">Transmembrane helix</keyword>
<organism evidence="2 3">
    <name type="scientific">Microbacterium marinilacus</name>
    <dbReference type="NCBI Taxonomy" id="415209"/>
    <lineage>
        <taxon>Bacteria</taxon>
        <taxon>Bacillati</taxon>
        <taxon>Actinomycetota</taxon>
        <taxon>Actinomycetes</taxon>
        <taxon>Micrococcales</taxon>
        <taxon>Microbacteriaceae</taxon>
        <taxon>Microbacterium</taxon>
    </lineage>
</organism>
<keyword evidence="1" id="KW-0472">Membrane</keyword>
<comment type="caution">
    <text evidence="2">The sequence shown here is derived from an EMBL/GenBank/DDBJ whole genome shotgun (WGS) entry which is preliminary data.</text>
</comment>
<dbReference type="RefSeq" id="WP_221856220.1">
    <property type="nucleotide sequence ID" value="NZ_BAAAYV010000011.1"/>
</dbReference>
<gene>
    <name evidence="2" type="ORF">GCM10022202_23560</name>
</gene>
<evidence type="ECO:0000313" key="3">
    <source>
        <dbReference type="Proteomes" id="UP001410795"/>
    </source>
</evidence>
<evidence type="ECO:0000256" key="1">
    <source>
        <dbReference type="SAM" id="Phobius"/>
    </source>
</evidence>
<evidence type="ECO:0008006" key="4">
    <source>
        <dbReference type="Google" id="ProtNLM"/>
    </source>
</evidence>
<protein>
    <recommendedName>
        <fullName evidence="4">CU044_5270 family protein</fullName>
    </recommendedName>
</protein>
<accession>A0ABP7BK39</accession>
<proteinExistence type="predicted"/>
<feature type="transmembrane region" description="Helical" evidence="1">
    <location>
        <begin position="55"/>
        <end position="78"/>
    </location>
</feature>
<reference evidence="3" key="1">
    <citation type="journal article" date="2019" name="Int. J. Syst. Evol. Microbiol.">
        <title>The Global Catalogue of Microorganisms (GCM) 10K type strain sequencing project: providing services to taxonomists for standard genome sequencing and annotation.</title>
        <authorList>
            <consortium name="The Broad Institute Genomics Platform"/>
            <consortium name="The Broad Institute Genome Sequencing Center for Infectious Disease"/>
            <person name="Wu L."/>
            <person name="Ma J."/>
        </authorList>
    </citation>
    <scope>NUCLEOTIDE SEQUENCE [LARGE SCALE GENOMIC DNA]</scope>
    <source>
        <strain evidence="3">JCM 16546</strain>
    </source>
</reference>
<keyword evidence="3" id="KW-1185">Reference proteome</keyword>
<evidence type="ECO:0000313" key="2">
    <source>
        <dbReference type="EMBL" id="GAA3661529.1"/>
    </source>
</evidence>
<dbReference type="EMBL" id="BAAAYV010000011">
    <property type="protein sequence ID" value="GAA3661529.1"/>
    <property type="molecule type" value="Genomic_DNA"/>
</dbReference>